<dbReference type="CDD" id="cd00303">
    <property type="entry name" value="retropepsin_like"/>
    <property type="match status" value="1"/>
</dbReference>
<dbReference type="InterPro" id="IPR050951">
    <property type="entry name" value="Retrovirus_Pol_polyprotein"/>
</dbReference>
<dbReference type="InterPro" id="IPR054465">
    <property type="entry name" value="Integrase_p58-like_C"/>
</dbReference>
<organism evidence="9 10">
    <name type="scientific">Cirrhinus mrigala</name>
    <name type="common">Mrigala</name>
    <dbReference type="NCBI Taxonomy" id="683832"/>
    <lineage>
        <taxon>Eukaryota</taxon>
        <taxon>Metazoa</taxon>
        <taxon>Chordata</taxon>
        <taxon>Craniata</taxon>
        <taxon>Vertebrata</taxon>
        <taxon>Euteleostomi</taxon>
        <taxon>Actinopterygii</taxon>
        <taxon>Neopterygii</taxon>
        <taxon>Teleostei</taxon>
        <taxon>Ostariophysi</taxon>
        <taxon>Cypriniformes</taxon>
        <taxon>Cyprinidae</taxon>
        <taxon>Labeoninae</taxon>
        <taxon>Labeonini</taxon>
        <taxon>Cirrhinus</taxon>
    </lineage>
</organism>
<dbReference type="InterPro" id="IPR021109">
    <property type="entry name" value="Peptidase_aspartic_dom_sf"/>
</dbReference>
<evidence type="ECO:0000256" key="5">
    <source>
        <dbReference type="ARBA" id="ARBA00022801"/>
    </source>
</evidence>
<feature type="compositionally biased region" description="Low complexity" evidence="6">
    <location>
        <begin position="49"/>
        <end position="58"/>
    </location>
</feature>
<evidence type="ECO:0000256" key="3">
    <source>
        <dbReference type="ARBA" id="ARBA00022722"/>
    </source>
</evidence>
<keyword evidence="2" id="KW-0548">Nucleotidyltransferase</keyword>
<dbReference type="SUPFAM" id="SSF56672">
    <property type="entry name" value="DNA/RNA polymerases"/>
    <property type="match status" value="1"/>
</dbReference>
<keyword evidence="1" id="KW-0808">Transferase</keyword>
<evidence type="ECO:0000313" key="9">
    <source>
        <dbReference type="EMBL" id="KAL0186186.1"/>
    </source>
</evidence>
<keyword evidence="10" id="KW-1185">Reference proteome</keyword>
<dbReference type="PANTHER" id="PTHR37984">
    <property type="entry name" value="PROTEIN CBG26694"/>
    <property type="match status" value="1"/>
</dbReference>
<keyword evidence="3" id="KW-0540">Nuclease</keyword>
<dbReference type="PANTHER" id="PTHR37984:SF5">
    <property type="entry name" value="PROTEIN NYNRIN-LIKE"/>
    <property type="match status" value="1"/>
</dbReference>
<gene>
    <name evidence="9" type="ORF">M9458_017856</name>
</gene>
<evidence type="ECO:0000256" key="2">
    <source>
        <dbReference type="ARBA" id="ARBA00022695"/>
    </source>
</evidence>
<dbReference type="InterPro" id="IPR043502">
    <property type="entry name" value="DNA/RNA_pol_sf"/>
</dbReference>
<feature type="region of interest" description="Disordered" evidence="6">
    <location>
        <begin position="297"/>
        <end position="317"/>
    </location>
</feature>
<dbReference type="Proteomes" id="UP001529510">
    <property type="component" value="Unassembled WGS sequence"/>
</dbReference>
<dbReference type="PROSITE" id="PS00141">
    <property type="entry name" value="ASP_PROTEASE"/>
    <property type="match status" value="1"/>
</dbReference>
<feature type="domain" description="Retropepsins" evidence="7">
    <location>
        <begin position="118"/>
        <end position="202"/>
    </location>
</feature>
<dbReference type="EMBL" id="JAMKFB020000008">
    <property type="protein sequence ID" value="KAL0186186.1"/>
    <property type="molecule type" value="Genomic_DNA"/>
</dbReference>
<feature type="non-terminal residue" evidence="9">
    <location>
        <position position="520"/>
    </location>
</feature>
<evidence type="ECO:0000313" key="10">
    <source>
        <dbReference type="Proteomes" id="UP001529510"/>
    </source>
</evidence>
<feature type="region of interest" description="Disordered" evidence="6">
    <location>
        <begin position="22"/>
        <end position="99"/>
    </location>
</feature>
<dbReference type="GO" id="GO:0016787">
    <property type="term" value="F:hydrolase activity"/>
    <property type="evidence" value="ECO:0007669"/>
    <property type="project" value="UniProtKB-KW"/>
</dbReference>
<dbReference type="AlphaFoldDB" id="A0ABD0QJH6"/>
<evidence type="ECO:0000256" key="1">
    <source>
        <dbReference type="ARBA" id="ARBA00022679"/>
    </source>
</evidence>
<protein>
    <submittedName>
        <fullName evidence="9">Uncharacterized protein</fullName>
    </submittedName>
</protein>
<dbReference type="InterPro" id="IPR001969">
    <property type="entry name" value="Aspartic_peptidase_AS"/>
</dbReference>
<feature type="compositionally biased region" description="Polar residues" evidence="6">
    <location>
        <begin position="71"/>
        <end position="80"/>
    </location>
</feature>
<dbReference type="Pfam" id="PF00077">
    <property type="entry name" value="RVP"/>
    <property type="match status" value="1"/>
</dbReference>
<sequence length="520" mass="57256">MFETAACRERWARDEWARLLAPELTSRYRPEAADDYEELKKGGGGRAGGRYPAEGRAAISPEGGPGATHTGGHQATNEQAGGSPDQRRAHAPVDEPEPQPRAWLAGCTLHQEPPAVAPEVQVKVNGRSHQALLDSGSAVSLVQPKVISQPFEAKTYLPVTCVHGDTRQVPACRVTIAAKVGSWPVDVGIVKDLPVPVLLGRDWPGLDSLRGAAEAGNQSDDDASQPWLQRTVEEMVSPLPKILICSTLCSSSRAPILSRISSSEMVCSIVKNRYSWLIRTLWRVTWEFTTPLKESGTISTGRAGSGSQAVLTSPRKPSPSPLIPLAIIEVPLERDRVMVLVPNAACKFLATWQGPYTVLEKVGPVTYRFRQPGRRQAEQLYHVNLLKRWVGTRDQLAALAHAEPAVVDTNPHLSPTQKKELQHLVGQFSDVFSPLPGQTNIIQHEIRTPPGVIVRQRPYRVPEARRQAIEEEVQQMLKLGVIELPIVMVPKPNGTLRFCNDFRRLNEVSEFDGYPMPRVD</sequence>
<feature type="compositionally biased region" description="Polar residues" evidence="6">
    <location>
        <begin position="297"/>
        <end position="311"/>
    </location>
</feature>
<keyword evidence="4" id="KW-0255">Endonuclease</keyword>
<evidence type="ECO:0000259" key="7">
    <source>
        <dbReference type="Pfam" id="PF00077"/>
    </source>
</evidence>
<evidence type="ECO:0000259" key="8">
    <source>
        <dbReference type="Pfam" id="PF22938"/>
    </source>
</evidence>
<accession>A0ABD0QJH6</accession>
<evidence type="ECO:0000256" key="4">
    <source>
        <dbReference type="ARBA" id="ARBA00022759"/>
    </source>
</evidence>
<reference evidence="9 10" key="1">
    <citation type="submission" date="2024-05" db="EMBL/GenBank/DDBJ databases">
        <title>Genome sequencing and assembly of Indian major carp, Cirrhinus mrigala (Hamilton, 1822).</title>
        <authorList>
            <person name="Mohindra V."/>
            <person name="Chowdhury L.M."/>
            <person name="Lal K."/>
            <person name="Jena J.K."/>
        </authorList>
    </citation>
    <scope>NUCLEOTIDE SEQUENCE [LARGE SCALE GENOMIC DNA]</scope>
    <source>
        <strain evidence="9">CM1030</strain>
        <tissue evidence="9">Blood</tissue>
    </source>
</reference>
<dbReference type="GO" id="GO:0004519">
    <property type="term" value="F:endonuclease activity"/>
    <property type="evidence" value="ECO:0007669"/>
    <property type="project" value="UniProtKB-KW"/>
</dbReference>
<dbReference type="InterPro" id="IPR018061">
    <property type="entry name" value="Retropepsins"/>
</dbReference>
<evidence type="ECO:0000256" key="6">
    <source>
        <dbReference type="SAM" id="MobiDB-lite"/>
    </source>
</evidence>
<dbReference type="GO" id="GO:0016779">
    <property type="term" value="F:nucleotidyltransferase activity"/>
    <property type="evidence" value="ECO:0007669"/>
    <property type="project" value="UniProtKB-KW"/>
</dbReference>
<dbReference type="SUPFAM" id="SSF50630">
    <property type="entry name" value="Acid proteases"/>
    <property type="match status" value="1"/>
</dbReference>
<dbReference type="Gene3D" id="2.40.70.10">
    <property type="entry name" value="Acid Proteases"/>
    <property type="match status" value="1"/>
</dbReference>
<dbReference type="Gene3D" id="3.10.10.10">
    <property type="entry name" value="HIV Type 1 Reverse Transcriptase, subunit A, domain 1"/>
    <property type="match status" value="1"/>
</dbReference>
<comment type="caution">
    <text evidence="9">The sequence shown here is derived from an EMBL/GenBank/DDBJ whole genome shotgun (WGS) entry which is preliminary data.</text>
</comment>
<keyword evidence="5" id="KW-0378">Hydrolase</keyword>
<dbReference type="Pfam" id="PF22938">
    <property type="entry name" value="Integrase_p58_C"/>
    <property type="match status" value="1"/>
</dbReference>
<feature type="domain" description="Integrase p58-like C-terminal" evidence="8">
    <location>
        <begin position="354"/>
        <end position="388"/>
    </location>
</feature>
<name>A0ABD0QJH6_CIRMR</name>
<proteinExistence type="predicted"/>